<evidence type="ECO:0000313" key="2">
    <source>
        <dbReference type="Proteomes" id="UP000234460"/>
    </source>
</evidence>
<accession>A0AAQ1P080</accession>
<gene>
    <name evidence="1" type="ORF">LMANV2_490003</name>
</gene>
<organism evidence="1 2">
    <name type="scientific">Leptospira interrogans serovar Manilae</name>
    <dbReference type="NCBI Taxonomy" id="214675"/>
    <lineage>
        <taxon>Bacteria</taxon>
        <taxon>Pseudomonadati</taxon>
        <taxon>Spirochaetota</taxon>
        <taxon>Spirochaetia</taxon>
        <taxon>Leptospirales</taxon>
        <taxon>Leptospiraceae</taxon>
        <taxon>Leptospira</taxon>
    </lineage>
</organism>
<dbReference type="AlphaFoldDB" id="A0AAQ1P080"/>
<protein>
    <submittedName>
        <fullName evidence="1">Uncharacterized protein</fullName>
    </submittedName>
</protein>
<evidence type="ECO:0000313" key="1">
    <source>
        <dbReference type="EMBL" id="SOR62565.1"/>
    </source>
</evidence>
<dbReference type="Proteomes" id="UP000234460">
    <property type="component" value="Chromosome LMANV2"/>
</dbReference>
<dbReference type="EMBL" id="OEJX01000044">
    <property type="protein sequence ID" value="SOR62565.1"/>
    <property type="molecule type" value="Genomic_DNA"/>
</dbReference>
<sequence>MFLGFTKKHKNFLNLRLSSKTHFALLLYLYKNDTINLLI</sequence>
<comment type="caution">
    <text evidence="1">The sequence shown here is derived from an EMBL/GenBank/DDBJ whole genome shotgun (WGS) entry which is preliminary data.</text>
</comment>
<reference evidence="1 2" key="1">
    <citation type="submission" date="2017-11" db="EMBL/GenBank/DDBJ databases">
        <authorList>
            <person name="Lechat P."/>
        </authorList>
    </citation>
    <scope>NUCLEOTIDE SEQUENCE [LARGE SCALE GENOMIC DNA]</scope>
    <source>
        <strain evidence="1">L495</strain>
    </source>
</reference>
<name>A0AAQ1P080_LEPIR</name>
<proteinExistence type="predicted"/>